<sequence>MKKLFLVVLLLLSSAQCFAENLKDSLKNIEAEWTSIYYKTPQSEQGPAYVQLLDKTTNLIRQYPNAAEAIYWQAVIKATYADHQDAFSALSAIQEARDLLLKALKIDPKTMGGSAYVTLGTLYYMAPKWPISFGDDDAAKQMLEAALKINPDSIDANYFYGEFLLQQNKPNDAAIYFKKASATPARTEQLFADNQLKAEARLALENAQQRKISSQKGIFLSLFNSASAK</sequence>
<dbReference type="RefSeq" id="WP_104421958.1">
    <property type="nucleotide sequence ID" value="NZ_PTIY01000001.1"/>
</dbReference>
<proteinExistence type="predicted"/>
<dbReference type="InterPro" id="IPR011990">
    <property type="entry name" value="TPR-like_helical_dom_sf"/>
</dbReference>
<dbReference type="EMBL" id="PTIY01000001">
    <property type="protein sequence ID" value="PPK73539.1"/>
    <property type="molecule type" value="Genomic_DNA"/>
</dbReference>
<keyword evidence="3" id="KW-1185">Reference proteome</keyword>
<keyword evidence="1" id="KW-0732">Signal</keyword>
<dbReference type="Proteomes" id="UP000238071">
    <property type="component" value="Unassembled WGS sequence"/>
</dbReference>
<gene>
    <name evidence="2" type="ORF">B0F88_10167</name>
</gene>
<comment type="caution">
    <text evidence="2">The sequence shown here is derived from an EMBL/GenBank/DDBJ whole genome shotgun (WGS) entry which is preliminary data.</text>
</comment>
<organism evidence="2 3">
    <name type="scientific">Methylobacter tundripaludum</name>
    <dbReference type="NCBI Taxonomy" id="173365"/>
    <lineage>
        <taxon>Bacteria</taxon>
        <taxon>Pseudomonadati</taxon>
        <taxon>Pseudomonadota</taxon>
        <taxon>Gammaproteobacteria</taxon>
        <taxon>Methylococcales</taxon>
        <taxon>Methylococcaceae</taxon>
        <taxon>Methylobacter</taxon>
    </lineage>
</organism>
<protein>
    <submittedName>
        <fullName evidence="2">Tetratricopeptide repeat protein</fullName>
    </submittedName>
</protein>
<dbReference type="Gene3D" id="1.25.40.10">
    <property type="entry name" value="Tetratricopeptide repeat domain"/>
    <property type="match status" value="1"/>
</dbReference>
<feature type="chain" id="PRO_5015459968" evidence="1">
    <location>
        <begin position="20"/>
        <end position="229"/>
    </location>
</feature>
<dbReference type="Pfam" id="PF14559">
    <property type="entry name" value="TPR_19"/>
    <property type="match status" value="1"/>
</dbReference>
<feature type="signal peptide" evidence="1">
    <location>
        <begin position="1"/>
        <end position="19"/>
    </location>
</feature>
<accession>A0A2S6H7S2</accession>
<evidence type="ECO:0000313" key="2">
    <source>
        <dbReference type="EMBL" id="PPK73539.1"/>
    </source>
</evidence>
<reference evidence="2 3" key="1">
    <citation type="submission" date="2018-02" db="EMBL/GenBank/DDBJ databases">
        <title>Subsurface microbial communities from deep shales in Ohio and West Virginia, USA.</title>
        <authorList>
            <person name="Wrighton K."/>
        </authorList>
    </citation>
    <scope>NUCLEOTIDE SEQUENCE [LARGE SCALE GENOMIC DNA]</scope>
    <source>
        <strain evidence="2 3">OWC-G53F</strain>
    </source>
</reference>
<name>A0A2S6H7S2_9GAMM</name>
<dbReference type="AlphaFoldDB" id="A0A2S6H7S2"/>
<evidence type="ECO:0000313" key="3">
    <source>
        <dbReference type="Proteomes" id="UP000238071"/>
    </source>
</evidence>
<dbReference type="OrthoDB" id="9812424at2"/>
<evidence type="ECO:0000256" key="1">
    <source>
        <dbReference type="SAM" id="SignalP"/>
    </source>
</evidence>
<dbReference type="SUPFAM" id="SSF48452">
    <property type="entry name" value="TPR-like"/>
    <property type="match status" value="1"/>
</dbReference>